<dbReference type="PANTHER" id="PTHR11410:SF0">
    <property type="entry name" value="ATP SYNTHASE SUBUNIT A"/>
    <property type="match status" value="1"/>
</dbReference>
<keyword evidence="13" id="KW-0732">Signal</keyword>
<protein>
    <recommendedName>
        <fullName evidence="11 12">ATP synthase subunit a</fullName>
    </recommendedName>
    <alternativeName>
        <fullName evidence="11">ATP synthase F0 sector subunit a</fullName>
    </alternativeName>
    <alternativeName>
        <fullName evidence="11">F-ATPase subunit 6</fullName>
    </alternativeName>
</protein>
<dbReference type="GO" id="GO:0005886">
    <property type="term" value="C:plasma membrane"/>
    <property type="evidence" value="ECO:0007669"/>
    <property type="project" value="UniProtKB-SubCell"/>
</dbReference>
<keyword evidence="3 11" id="KW-0813">Transport</keyword>
<feature type="transmembrane region" description="Helical" evidence="11">
    <location>
        <begin position="194"/>
        <end position="215"/>
    </location>
</feature>
<dbReference type="EMBL" id="CP013212">
    <property type="protein sequence ID" value="ALP70248.1"/>
    <property type="molecule type" value="Genomic_DNA"/>
</dbReference>
<keyword evidence="11" id="KW-1003">Cell membrane</keyword>
<evidence type="ECO:0000256" key="9">
    <source>
        <dbReference type="ARBA" id="ARBA00023136"/>
    </source>
</evidence>
<evidence type="ECO:0000256" key="8">
    <source>
        <dbReference type="ARBA" id="ARBA00023065"/>
    </source>
</evidence>
<accession>A0A654M5P6</accession>
<keyword evidence="8 11" id="KW-0406">Ion transport</keyword>
<evidence type="ECO:0000256" key="5">
    <source>
        <dbReference type="ARBA" id="ARBA00022692"/>
    </source>
</evidence>
<keyword evidence="10 11" id="KW-0066">ATP synthesis</keyword>
<dbReference type="GeneID" id="75050335"/>
<proteinExistence type="inferred from homology"/>
<reference evidence="14 15" key="2">
    <citation type="journal article" date="2016" name="Genome Announc.">
        <title>Complete Genome Sequences of the Obligate Symbionts 'Candidatus Sulcia muelleri' and 'Ca. Nasuia deltocephalinicola' from the Pestiferous Leafhopper Macrosteles quadripunctulatus (Hemiptera: Cicadellidae).</title>
        <authorList>
            <person name="Bennett G.M."/>
            <person name="Abba S."/>
            <person name="Kube M."/>
            <person name="Marzachi C."/>
        </authorList>
    </citation>
    <scope>NUCLEOTIDE SEQUENCE [LARGE SCALE GENOMIC DNA]</scope>
    <source>
        <strain evidence="14 15">PUNC</strain>
    </source>
</reference>
<dbReference type="Pfam" id="PF00119">
    <property type="entry name" value="ATP-synt_A"/>
    <property type="match status" value="1"/>
</dbReference>
<feature type="transmembrane region" description="Helical" evidence="11">
    <location>
        <begin position="259"/>
        <end position="278"/>
    </location>
</feature>
<evidence type="ECO:0000313" key="15">
    <source>
        <dbReference type="Proteomes" id="UP000055698"/>
    </source>
</evidence>
<dbReference type="InterPro" id="IPR045083">
    <property type="entry name" value="ATP_synth_F0_asu_bact/mt"/>
</dbReference>
<comment type="subcellular location">
    <subcellularLocation>
        <location evidence="11 12">Cell membrane</location>
        <topology evidence="11 12">Multi-pass membrane protein</topology>
    </subcellularLocation>
    <subcellularLocation>
        <location evidence="1">Membrane</location>
        <topology evidence="1">Multi-pass membrane protein</topology>
    </subcellularLocation>
</comment>
<feature type="transmembrane region" description="Helical" evidence="11">
    <location>
        <begin position="137"/>
        <end position="156"/>
    </location>
</feature>
<feature type="transmembrane region" description="Helical" evidence="11">
    <location>
        <begin position="284"/>
        <end position="305"/>
    </location>
</feature>
<dbReference type="HAMAP" id="MF_01393">
    <property type="entry name" value="ATP_synth_a_bact"/>
    <property type="match status" value="1"/>
</dbReference>
<feature type="transmembrane region" description="Helical" evidence="11">
    <location>
        <begin position="317"/>
        <end position="348"/>
    </location>
</feature>
<evidence type="ECO:0000256" key="1">
    <source>
        <dbReference type="ARBA" id="ARBA00004141"/>
    </source>
</evidence>
<keyword evidence="9 11" id="KW-0472">Membrane</keyword>
<dbReference type="NCBIfam" id="TIGR01131">
    <property type="entry name" value="ATP_synt_6_or_A"/>
    <property type="match status" value="1"/>
</dbReference>
<keyword evidence="4 11" id="KW-0138">CF(0)</keyword>
<dbReference type="InterPro" id="IPR000568">
    <property type="entry name" value="ATP_synth_F0_asu"/>
</dbReference>
<dbReference type="PRINTS" id="PR00123">
    <property type="entry name" value="ATPASEA"/>
</dbReference>
<dbReference type="Gene3D" id="1.20.120.220">
    <property type="entry name" value="ATP synthase, F0 complex, subunit A"/>
    <property type="match status" value="1"/>
</dbReference>
<feature type="signal peptide" evidence="13">
    <location>
        <begin position="1"/>
        <end position="26"/>
    </location>
</feature>
<evidence type="ECO:0000256" key="13">
    <source>
        <dbReference type="SAM" id="SignalP"/>
    </source>
</evidence>
<sequence length="350" mass="41157">MLYKYKYKYKKKICFFFIFFFLVSNSNLTCLHSQKLNSNKTFNPAFFIKSHINDSHEWHFKKNVYISLPIILFDKGFKLFMSSKFDHGNNLVNINNNYYRLINNKIYKTNKFGFLKLDYHGKIINNLPLDFSITKNVLTLIISILILCLIFIKFSLSYKDKKPNYKTGLLLEYIFFYIKNEIAIPNLGIKNYKLYFPFFLTLFFFILINNLIGLLPIGPNITGNISVTLSLSMIIFFLIIFSAKKKYWKHIFWMPKVPLIIKLLLIPIEIFGIFIRPLTLCIRLFANITAGHIIFISFLSLIFIFKNIYSIIISIPFSIFIFLLEIMVAFLQAFIFTSLSALFLGIAIKD</sequence>
<comment type="function">
    <text evidence="11 12">Key component of the proton channel; it plays a direct role in the translocation of protons across the membrane.</text>
</comment>
<dbReference type="SUPFAM" id="SSF81336">
    <property type="entry name" value="F1F0 ATP synthase subunit A"/>
    <property type="match status" value="1"/>
</dbReference>
<evidence type="ECO:0000256" key="3">
    <source>
        <dbReference type="ARBA" id="ARBA00022448"/>
    </source>
</evidence>
<name>A0A654M5P6_9FLAO</name>
<dbReference type="AlphaFoldDB" id="A0A654M5P6"/>
<evidence type="ECO:0000256" key="4">
    <source>
        <dbReference type="ARBA" id="ARBA00022547"/>
    </source>
</evidence>
<evidence type="ECO:0000256" key="10">
    <source>
        <dbReference type="ARBA" id="ARBA00023310"/>
    </source>
</evidence>
<dbReference type="InterPro" id="IPR035908">
    <property type="entry name" value="F0_ATP_A_sf"/>
</dbReference>
<dbReference type="Proteomes" id="UP000055698">
    <property type="component" value="Chromosome"/>
</dbReference>
<dbReference type="PANTHER" id="PTHR11410">
    <property type="entry name" value="ATP SYNTHASE SUBUNIT A"/>
    <property type="match status" value="1"/>
</dbReference>
<evidence type="ECO:0000256" key="6">
    <source>
        <dbReference type="ARBA" id="ARBA00022781"/>
    </source>
</evidence>
<dbReference type="GO" id="GO:0045259">
    <property type="term" value="C:proton-transporting ATP synthase complex"/>
    <property type="evidence" value="ECO:0007669"/>
    <property type="project" value="UniProtKB-KW"/>
</dbReference>
<keyword evidence="5 11" id="KW-0812">Transmembrane</keyword>
<comment type="similarity">
    <text evidence="2 11 12">Belongs to the ATPase A chain family.</text>
</comment>
<evidence type="ECO:0000256" key="7">
    <source>
        <dbReference type="ARBA" id="ARBA00022989"/>
    </source>
</evidence>
<feature type="chain" id="PRO_5024900020" description="ATP synthase subunit a" evidence="13">
    <location>
        <begin position="27"/>
        <end position="350"/>
    </location>
</feature>
<evidence type="ECO:0000256" key="11">
    <source>
        <dbReference type="HAMAP-Rule" id="MF_01393"/>
    </source>
</evidence>
<keyword evidence="7 11" id="KW-1133">Transmembrane helix</keyword>
<feature type="transmembrane region" description="Helical" evidence="11">
    <location>
        <begin position="221"/>
        <end position="243"/>
    </location>
</feature>
<evidence type="ECO:0000256" key="12">
    <source>
        <dbReference type="RuleBase" id="RU000483"/>
    </source>
</evidence>
<evidence type="ECO:0000313" key="14">
    <source>
        <dbReference type="EMBL" id="ALP70248.1"/>
    </source>
</evidence>
<dbReference type="RefSeq" id="WP_075047589.1">
    <property type="nucleotide sequence ID" value="NZ_CP013212.1"/>
</dbReference>
<evidence type="ECO:0000256" key="2">
    <source>
        <dbReference type="ARBA" id="ARBA00006810"/>
    </source>
</evidence>
<reference evidence="15" key="1">
    <citation type="submission" date="2015-11" db="EMBL/GenBank/DDBJ databases">
        <title>Complete genome sequences of the obligate symbionts Candidatus Sulcia muelleri and Candidatus Nasuia deltocephalinicola from the pestiferous leafhopper, Macrosteles quadripunctulatus (Hemiptera: Cicadellidae).</title>
        <authorList>
            <person name="Bennett G.M."/>
            <person name="Abba S."/>
            <person name="Kube M."/>
            <person name="Marzachi C."/>
        </authorList>
    </citation>
    <scope>NUCLEOTIDE SEQUENCE [LARGE SCALE GENOMIC DNA]</scope>
    <source>
        <strain evidence="15">PUNC</strain>
    </source>
</reference>
<organism evidence="14 15">
    <name type="scientific">Candidatus Karelsulcia muelleri</name>
    <dbReference type="NCBI Taxonomy" id="336810"/>
    <lineage>
        <taxon>Bacteria</taxon>
        <taxon>Pseudomonadati</taxon>
        <taxon>Bacteroidota</taxon>
        <taxon>Flavobacteriia</taxon>
        <taxon>Flavobacteriales</taxon>
        <taxon>Candidatus Karelsulcia</taxon>
    </lineage>
</organism>
<dbReference type="CDD" id="cd00310">
    <property type="entry name" value="ATP-synt_Fo_a_6"/>
    <property type="match status" value="1"/>
</dbReference>
<dbReference type="GO" id="GO:0046933">
    <property type="term" value="F:proton-transporting ATP synthase activity, rotational mechanism"/>
    <property type="evidence" value="ECO:0007669"/>
    <property type="project" value="UniProtKB-UniRule"/>
</dbReference>
<keyword evidence="6 11" id="KW-0375">Hydrogen ion transport</keyword>
<gene>
    <name evidence="11" type="primary">atpB</name>
    <name evidence="14" type="ORF">ASU30_190</name>
</gene>